<dbReference type="STRING" id="927083.DB32_008505"/>
<dbReference type="AlphaFoldDB" id="A0A0F6WA61"/>
<dbReference type="InterPro" id="IPR015943">
    <property type="entry name" value="WD40/YVTN_repeat-like_dom_sf"/>
</dbReference>
<accession>A0A0F6WA61</accession>
<sequence length="346" mass="38081">MKRALWWMAGVATVAATIALAAYLWLFEVRGRIATLSAVPFGPYVVTQHQRRTSRWLPWLPTHELEVSDASGPRWRIRVRDATPWDGFGASHWLRHDELLVEDGDTWHGHDLATGALRWRAPLHHVHDARVLPRVTLVLDGHSQLWAIDHTSGVARWARDFDEGRLDALPTLGDEIVIGTDVVDLGTGRVRLELPYAFAMAGDQLFWAEGDVVMRRPAGAPPRRVLSLSALGAVDALAVGDEVLIHLSRIAQWAPDVAVRAQPTAVRLDELTARDAAIVALGPHDDVRWTVAMAHGFWRWCAVHDPRSVVVVQTSRAAGPQYVDAAFAIDVETGTVLALDASSACP</sequence>
<dbReference type="RefSeq" id="WP_053238231.1">
    <property type="nucleotide sequence ID" value="NZ_CP011125.1"/>
</dbReference>
<protein>
    <submittedName>
        <fullName evidence="1">Uncharacterized protein</fullName>
    </submittedName>
</protein>
<dbReference type="EMBL" id="CP011125">
    <property type="protein sequence ID" value="AKF11356.1"/>
    <property type="molecule type" value="Genomic_DNA"/>
</dbReference>
<gene>
    <name evidence="1" type="ORF">DB32_008505</name>
</gene>
<proteinExistence type="predicted"/>
<dbReference type="OrthoDB" id="3343890at2"/>
<evidence type="ECO:0000313" key="1">
    <source>
        <dbReference type="EMBL" id="AKF11356.1"/>
    </source>
</evidence>
<name>A0A0F6WA61_9BACT</name>
<reference evidence="1 2" key="1">
    <citation type="submission" date="2015-03" db="EMBL/GenBank/DDBJ databases">
        <title>Genome assembly of Sandaracinus amylolyticus DSM 53668.</title>
        <authorList>
            <person name="Sharma G."/>
            <person name="Subramanian S."/>
        </authorList>
    </citation>
    <scope>NUCLEOTIDE SEQUENCE [LARGE SCALE GENOMIC DNA]</scope>
    <source>
        <strain evidence="1 2">DSM 53668</strain>
    </source>
</reference>
<keyword evidence="2" id="KW-1185">Reference proteome</keyword>
<dbReference type="SUPFAM" id="SSF50998">
    <property type="entry name" value="Quinoprotein alcohol dehydrogenase-like"/>
    <property type="match status" value="1"/>
</dbReference>
<dbReference type="KEGG" id="samy:DB32_008505"/>
<organism evidence="1 2">
    <name type="scientific">Sandaracinus amylolyticus</name>
    <dbReference type="NCBI Taxonomy" id="927083"/>
    <lineage>
        <taxon>Bacteria</taxon>
        <taxon>Pseudomonadati</taxon>
        <taxon>Myxococcota</taxon>
        <taxon>Polyangia</taxon>
        <taxon>Polyangiales</taxon>
        <taxon>Sandaracinaceae</taxon>
        <taxon>Sandaracinus</taxon>
    </lineage>
</organism>
<dbReference type="InterPro" id="IPR011047">
    <property type="entry name" value="Quinoprotein_ADH-like_sf"/>
</dbReference>
<dbReference type="Gene3D" id="2.130.10.10">
    <property type="entry name" value="YVTN repeat-like/Quinoprotein amine dehydrogenase"/>
    <property type="match status" value="1"/>
</dbReference>
<evidence type="ECO:0000313" key="2">
    <source>
        <dbReference type="Proteomes" id="UP000034883"/>
    </source>
</evidence>
<dbReference type="Proteomes" id="UP000034883">
    <property type="component" value="Chromosome"/>
</dbReference>